<protein>
    <submittedName>
        <fullName evidence="3">Putative membrane protein</fullName>
    </submittedName>
</protein>
<gene>
    <name evidence="3" type="ordered locus">Desaci_0751</name>
</gene>
<keyword evidence="1" id="KW-1133">Transmembrane helix</keyword>
<sequence>MGGWGHMMGGWGNGYGYGGYGGYGIGMMGFFMPLIFGIGIIILAVYFFRHSKSRVHSREYGNYNSGIDILRERYARGEIDSAEFQSRKQDLENR</sequence>
<evidence type="ECO:0000313" key="4">
    <source>
        <dbReference type="Proteomes" id="UP000002892"/>
    </source>
</evidence>
<evidence type="ECO:0000313" key="3">
    <source>
        <dbReference type="EMBL" id="AFM39812.1"/>
    </source>
</evidence>
<dbReference type="Pfam" id="PF09851">
    <property type="entry name" value="SHOCT"/>
    <property type="match status" value="1"/>
</dbReference>
<dbReference type="AlphaFoldDB" id="I4D1Y8"/>
<keyword evidence="1" id="KW-0472">Membrane</keyword>
<dbReference type="HOGENOM" id="CLU_159099_2_1_9"/>
<evidence type="ECO:0000259" key="2">
    <source>
        <dbReference type="Pfam" id="PF09851"/>
    </source>
</evidence>
<feature type="transmembrane region" description="Helical" evidence="1">
    <location>
        <begin position="20"/>
        <end position="48"/>
    </location>
</feature>
<proteinExistence type="predicted"/>
<reference evidence="3 4" key="1">
    <citation type="journal article" date="2012" name="J. Bacteriol.">
        <title>Complete genome sequences of Desulfosporosinus orientis DSM765T, Desulfosporosinus youngiae DSM17734T, Desulfosporosinus meridiei DSM13257T, and Desulfosporosinus acidiphilus DSM22704T.</title>
        <authorList>
            <person name="Pester M."/>
            <person name="Brambilla E."/>
            <person name="Alazard D."/>
            <person name="Rattei T."/>
            <person name="Weinmaier T."/>
            <person name="Han J."/>
            <person name="Lucas S."/>
            <person name="Lapidus A."/>
            <person name="Cheng J.F."/>
            <person name="Goodwin L."/>
            <person name="Pitluck S."/>
            <person name="Peters L."/>
            <person name="Ovchinnikova G."/>
            <person name="Teshima H."/>
            <person name="Detter J.C."/>
            <person name="Han C.S."/>
            <person name="Tapia R."/>
            <person name="Land M.L."/>
            <person name="Hauser L."/>
            <person name="Kyrpides N.C."/>
            <person name="Ivanova N.N."/>
            <person name="Pagani I."/>
            <person name="Huntmann M."/>
            <person name="Wei C.L."/>
            <person name="Davenport K.W."/>
            <person name="Daligault H."/>
            <person name="Chain P.S."/>
            <person name="Chen A."/>
            <person name="Mavromatis K."/>
            <person name="Markowitz V."/>
            <person name="Szeto E."/>
            <person name="Mikhailova N."/>
            <person name="Pati A."/>
            <person name="Wagner M."/>
            <person name="Woyke T."/>
            <person name="Ollivier B."/>
            <person name="Klenk H.P."/>
            <person name="Spring S."/>
            <person name="Loy A."/>
        </authorList>
    </citation>
    <scope>NUCLEOTIDE SEQUENCE [LARGE SCALE GENOMIC DNA]</scope>
    <source>
        <strain evidence="4">DSM 22704 / JCM 16185 / SJ4</strain>
    </source>
</reference>
<dbReference type="Proteomes" id="UP000002892">
    <property type="component" value="Chromosome"/>
</dbReference>
<accession>I4D1Y8</accession>
<dbReference type="KEGG" id="dai:Desaci_0751"/>
<feature type="domain" description="SHOCT" evidence="2">
    <location>
        <begin position="67"/>
        <end position="91"/>
    </location>
</feature>
<keyword evidence="4" id="KW-1185">Reference proteome</keyword>
<dbReference type="EMBL" id="CP003639">
    <property type="protein sequence ID" value="AFM39812.1"/>
    <property type="molecule type" value="Genomic_DNA"/>
</dbReference>
<dbReference type="RefSeq" id="WP_014825823.1">
    <property type="nucleotide sequence ID" value="NC_018068.1"/>
</dbReference>
<evidence type="ECO:0000256" key="1">
    <source>
        <dbReference type="SAM" id="Phobius"/>
    </source>
</evidence>
<organism evidence="3 4">
    <name type="scientific">Desulfosporosinus acidiphilus (strain DSM 22704 / JCM 16185 / SJ4)</name>
    <dbReference type="NCBI Taxonomy" id="646529"/>
    <lineage>
        <taxon>Bacteria</taxon>
        <taxon>Bacillati</taxon>
        <taxon>Bacillota</taxon>
        <taxon>Clostridia</taxon>
        <taxon>Eubacteriales</taxon>
        <taxon>Desulfitobacteriaceae</taxon>
        <taxon>Desulfosporosinus</taxon>
    </lineage>
</organism>
<keyword evidence="1" id="KW-0812">Transmembrane</keyword>
<name>I4D1Y8_DESAJ</name>
<dbReference type="InterPro" id="IPR018649">
    <property type="entry name" value="SHOCT"/>
</dbReference>
<dbReference type="eggNOG" id="COG3462">
    <property type="taxonomic scope" value="Bacteria"/>
</dbReference>
<dbReference type="STRING" id="646529.Desaci_0751"/>